<gene>
    <name evidence="1" type="ORF">C6570_05080</name>
</gene>
<dbReference type="EMBL" id="CP027666">
    <property type="protein sequence ID" value="AVO33701.1"/>
    <property type="molecule type" value="Genomic_DNA"/>
</dbReference>
<organism evidence="1 2">
    <name type="scientific">Ottowia oryzae</name>
    <dbReference type="NCBI Taxonomy" id="2109914"/>
    <lineage>
        <taxon>Bacteria</taxon>
        <taxon>Pseudomonadati</taxon>
        <taxon>Pseudomonadota</taxon>
        <taxon>Betaproteobacteria</taxon>
        <taxon>Burkholderiales</taxon>
        <taxon>Comamonadaceae</taxon>
        <taxon>Ottowia</taxon>
    </lineage>
</organism>
<sequence length="193" mass="21217">MSRRRFFPAQEAQRTLGAKVELEMQMRPEVPAPAKSGGNCEVGGAALFRDTPRIDGPHWSASAQLLQVVYQDWRITAGYCDMPSEWSYPDEQAWRAVLVGPSLSGVDWSWTLEAPPLPNDPDYPPSWWDGMEVEVQDGTLRILVLPGRVQGPNDAPVWAELRATASCGGARAGTIILRVVLWGGNYQFPPIGG</sequence>
<evidence type="ECO:0000313" key="2">
    <source>
        <dbReference type="Proteomes" id="UP000239709"/>
    </source>
</evidence>
<protein>
    <submittedName>
        <fullName evidence="1">Uncharacterized protein</fullName>
    </submittedName>
</protein>
<keyword evidence="2" id="KW-1185">Reference proteome</keyword>
<accession>A0A2S0MD66</accession>
<proteinExistence type="predicted"/>
<dbReference type="RefSeq" id="WP_106702258.1">
    <property type="nucleotide sequence ID" value="NZ_CP027666.1"/>
</dbReference>
<evidence type="ECO:0000313" key="1">
    <source>
        <dbReference type="EMBL" id="AVO33701.1"/>
    </source>
</evidence>
<reference evidence="1 2" key="1">
    <citation type="submission" date="2018-03" db="EMBL/GenBank/DDBJ databases">
        <title>Genome sequencing of Ottowia sp.</title>
        <authorList>
            <person name="Kim S.-J."/>
            <person name="Heo J."/>
            <person name="Kwon S.-W."/>
        </authorList>
    </citation>
    <scope>NUCLEOTIDE SEQUENCE [LARGE SCALE GENOMIC DNA]</scope>
    <source>
        <strain evidence="1 2">KADR8-3</strain>
    </source>
</reference>
<dbReference type="AlphaFoldDB" id="A0A2S0MD66"/>
<dbReference type="KEGG" id="otk:C6570_05080"/>
<dbReference type="OrthoDB" id="9801421at2"/>
<name>A0A2S0MD66_9BURK</name>
<dbReference type="Proteomes" id="UP000239709">
    <property type="component" value="Chromosome"/>
</dbReference>